<comment type="caution">
    <text evidence="1">The sequence shown here is derived from an EMBL/GenBank/DDBJ whole genome shotgun (WGS) entry which is preliminary data.</text>
</comment>
<name>A0A560F604_9PROT</name>
<gene>
    <name evidence="1" type="ORF">FBZ88_12736</name>
</gene>
<accession>A0A560F604</accession>
<protein>
    <submittedName>
        <fullName evidence="1">Uncharacterized protein</fullName>
    </submittedName>
</protein>
<dbReference type="EMBL" id="VITO01000027">
    <property type="protein sequence ID" value="TWB17039.1"/>
    <property type="molecule type" value="Genomic_DNA"/>
</dbReference>
<keyword evidence="2" id="KW-1185">Reference proteome</keyword>
<proteinExistence type="predicted"/>
<sequence>MMQYRIQYPKITWQLGPFAPLASSPAIRRVCVRTQDITIKNTGA</sequence>
<reference evidence="1 2" key="1">
    <citation type="submission" date="2019-06" db="EMBL/GenBank/DDBJ databases">
        <title>Genomic Encyclopedia of Type Strains, Phase IV (KMG-V): Genome sequencing to study the core and pangenomes of soil and plant-associated prokaryotes.</title>
        <authorList>
            <person name="Whitman W."/>
        </authorList>
    </citation>
    <scope>NUCLEOTIDE SEQUENCE [LARGE SCALE GENOMIC DNA]</scope>
    <source>
        <strain evidence="1 2">BR 11865</strain>
    </source>
</reference>
<evidence type="ECO:0000313" key="1">
    <source>
        <dbReference type="EMBL" id="TWB17039.1"/>
    </source>
</evidence>
<dbReference type="Proteomes" id="UP000316545">
    <property type="component" value="Unassembled WGS sequence"/>
</dbReference>
<organism evidence="1 2">
    <name type="scientific">Nitrospirillum amazonense</name>
    <dbReference type="NCBI Taxonomy" id="28077"/>
    <lineage>
        <taxon>Bacteria</taxon>
        <taxon>Pseudomonadati</taxon>
        <taxon>Pseudomonadota</taxon>
        <taxon>Alphaproteobacteria</taxon>
        <taxon>Rhodospirillales</taxon>
        <taxon>Azospirillaceae</taxon>
        <taxon>Nitrospirillum</taxon>
    </lineage>
</organism>
<dbReference type="AlphaFoldDB" id="A0A560F604"/>
<evidence type="ECO:0000313" key="2">
    <source>
        <dbReference type="Proteomes" id="UP000316545"/>
    </source>
</evidence>